<dbReference type="eggNOG" id="ENOG502RYAY">
    <property type="taxonomic scope" value="Eukaryota"/>
</dbReference>
<evidence type="ECO:0000313" key="4">
    <source>
        <dbReference type="Proteomes" id="UP000020467"/>
    </source>
</evidence>
<dbReference type="OrthoDB" id="4850512at2759"/>
<comment type="caution">
    <text evidence="3">The sequence shown here is derived from an EMBL/GenBank/DDBJ whole genome shotgun (WGS) entry which is preliminary data.</text>
</comment>
<protein>
    <recommendedName>
        <fullName evidence="2">DUF6536 domain-containing protein</fullName>
    </recommendedName>
</protein>
<dbReference type="Pfam" id="PF20163">
    <property type="entry name" value="DUF6536"/>
    <property type="match status" value="1"/>
</dbReference>
<gene>
    <name evidence="3" type="ORF">CFIO01_03087</name>
</gene>
<dbReference type="Proteomes" id="UP000020467">
    <property type="component" value="Unassembled WGS sequence"/>
</dbReference>
<dbReference type="InterPro" id="IPR046623">
    <property type="entry name" value="DUF6536"/>
</dbReference>
<feature type="transmembrane region" description="Helical" evidence="1">
    <location>
        <begin position="130"/>
        <end position="151"/>
    </location>
</feature>
<feature type="transmembrane region" description="Helical" evidence="1">
    <location>
        <begin position="20"/>
        <end position="41"/>
    </location>
</feature>
<keyword evidence="1" id="KW-0812">Transmembrane</keyword>
<accession>A0A010RC03</accession>
<dbReference type="PANTHER" id="PTHR35395:SF1">
    <property type="entry name" value="DUF6536 DOMAIN-CONTAINING PROTEIN"/>
    <property type="match status" value="1"/>
</dbReference>
<reference evidence="3 4" key="1">
    <citation type="submission" date="2014-02" db="EMBL/GenBank/DDBJ databases">
        <title>The genome sequence of Colletotrichum fioriniae PJ7.</title>
        <authorList>
            <person name="Baroncelli R."/>
            <person name="Thon M.R."/>
        </authorList>
    </citation>
    <scope>NUCLEOTIDE SEQUENCE [LARGE SCALE GENOMIC DNA]</scope>
    <source>
        <strain evidence="3 4">PJ7</strain>
    </source>
</reference>
<dbReference type="STRING" id="1445577.A0A010RC03"/>
<dbReference type="AlphaFoldDB" id="A0A010RC03"/>
<feature type="transmembrane region" description="Helical" evidence="1">
    <location>
        <begin position="552"/>
        <end position="572"/>
    </location>
</feature>
<keyword evidence="1" id="KW-0472">Membrane</keyword>
<keyword evidence="1" id="KW-1133">Transmembrane helix</keyword>
<evidence type="ECO:0000313" key="3">
    <source>
        <dbReference type="EMBL" id="EXF77766.1"/>
    </source>
</evidence>
<evidence type="ECO:0000256" key="1">
    <source>
        <dbReference type="SAM" id="Phobius"/>
    </source>
</evidence>
<evidence type="ECO:0000259" key="2">
    <source>
        <dbReference type="Pfam" id="PF20163"/>
    </source>
</evidence>
<name>A0A010RC03_9PEZI</name>
<feature type="transmembrane region" description="Helical" evidence="1">
    <location>
        <begin position="301"/>
        <end position="321"/>
    </location>
</feature>
<dbReference type="PANTHER" id="PTHR35395">
    <property type="entry name" value="DUF6536 DOMAIN-CONTAINING PROTEIN"/>
    <property type="match status" value="1"/>
</dbReference>
<sequence length="645" mass="71791">MAFSFGMRGIIPQSHWKRSALAFAAAASITFAVNLCFVIWATTHSGETVSSDIGVVLSGNCQIIKRWNTGIHVVINIISTILLTGSNYCMQCLIAPTRAEIDNAHAQQRWLDIGVPSIRNFWSISWKRKVVWLLLAASSFPLHLLFNSVVFTSTSTNKYNTYAVSAEVFNGGDMSSPPQNLPKHLFPNPKDDDDREFVYIDNKTCIDQYGKQFQSSRGDLVVVGSNGTAFNGTAGVFSRLHWGGINSAPYEWICNSEQPCDEVLPEVKAQSTWITSTGMEVQGCYSQKTEEHCKLMFSKTLCWIVTTLNLVKGILMLFVAYGNGEKPLLNIGDAIESFLIEEDRYTRGMGLRSKAIQRKSGWWNANLQNLDTTRRRKFVAGSLCRWITCIAICLSAIIICILLLAWGMEFISTRHIMKYGLGKAHPDTIIDNGWRSDDSPTLFVNVILANTPQVIMSLIYFNYNALYTSISLITEWDRFGKEQKGLRTSSPSQGYQRQTYFLQLPFRYSLPLTVFSGGLHWLISQSIFLVFIEVYDSAGKKDDADSVTSCGWSPVGVICVIVAGTIMVGFLVMSGFRRLRYGVIPVAGSCSAAISAACHPAPNEEPKLWTKSLRWGVVSEPDSELPHCSFSSRKVDAPIEGKRYG</sequence>
<dbReference type="KEGG" id="cfj:CFIO01_03087"/>
<keyword evidence="4" id="KW-1185">Reference proteome</keyword>
<feature type="transmembrane region" description="Helical" evidence="1">
    <location>
        <begin position="510"/>
        <end position="532"/>
    </location>
</feature>
<dbReference type="EMBL" id="JARH01000682">
    <property type="protein sequence ID" value="EXF77766.1"/>
    <property type="molecule type" value="Genomic_DNA"/>
</dbReference>
<feature type="transmembrane region" description="Helical" evidence="1">
    <location>
        <begin position="385"/>
        <end position="408"/>
    </location>
</feature>
<proteinExistence type="predicted"/>
<feature type="domain" description="DUF6536" evidence="2">
    <location>
        <begin position="16"/>
        <end position="168"/>
    </location>
</feature>
<dbReference type="HOGENOM" id="CLU_010112_0_1_1"/>
<organism evidence="3 4">
    <name type="scientific">Colletotrichum fioriniae PJ7</name>
    <dbReference type="NCBI Taxonomy" id="1445577"/>
    <lineage>
        <taxon>Eukaryota</taxon>
        <taxon>Fungi</taxon>
        <taxon>Dikarya</taxon>
        <taxon>Ascomycota</taxon>
        <taxon>Pezizomycotina</taxon>
        <taxon>Sordariomycetes</taxon>
        <taxon>Hypocreomycetidae</taxon>
        <taxon>Glomerellales</taxon>
        <taxon>Glomerellaceae</taxon>
        <taxon>Colletotrichum</taxon>
        <taxon>Colletotrichum acutatum species complex</taxon>
    </lineage>
</organism>